<dbReference type="SUPFAM" id="SSF88946">
    <property type="entry name" value="Sigma2 domain of RNA polymerase sigma factors"/>
    <property type="match status" value="1"/>
</dbReference>
<feature type="domain" description="RNA polymerase sigma-70 region 2" evidence="1">
    <location>
        <begin position="5"/>
        <end position="74"/>
    </location>
</feature>
<proteinExistence type="predicted"/>
<accession>A0A1G9KW86</accession>
<dbReference type="SUPFAM" id="SSF88659">
    <property type="entry name" value="Sigma3 and sigma4 domains of RNA polymerase sigma factors"/>
    <property type="match status" value="1"/>
</dbReference>
<dbReference type="SUPFAM" id="SSF48452">
    <property type="entry name" value="TPR-like"/>
    <property type="match status" value="1"/>
</dbReference>
<evidence type="ECO:0000259" key="1">
    <source>
        <dbReference type="Pfam" id="PF04542"/>
    </source>
</evidence>
<evidence type="ECO:0000313" key="3">
    <source>
        <dbReference type="EMBL" id="SDL54140.1"/>
    </source>
</evidence>
<dbReference type="Proteomes" id="UP000183200">
    <property type="component" value="Unassembled WGS sequence"/>
</dbReference>
<dbReference type="PANTHER" id="PTHR47756:SF2">
    <property type="entry name" value="BLL6612 PROTEIN"/>
    <property type="match status" value="1"/>
</dbReference>
<protein>
    <submittedName>
        <fullName evidence="3">RNA polymerase sigma-70 factor, ECF subfamily</fullName>
    </submittedName>
</protein>
<evidence type="ECO:0000259" key="2">
    <source>
        <dbReference type="Pfam" id="PF20239"/>
    </source>
</evidence>
<name>A0A1G9KW86_9SPHI</name>
<dbReference type="Pfam" id="PF04542">
    <property type="entry name" value="Sigma70_r2"/>
    <property type="match status" value="1"/>
</dbReference>
<dbReference type="GO" id="GO:0003700">
    <property type="term" value="F:DNA-binding transcription factor activity"/>
    <property type="evidence" value="ECO:0007669"/>
    <property type="project" value="InterPro"/>
</dbReference>
<dbReference type="InterPro" id="IPR013325">
    <property type="entry name" value="RNA_pol_sigma_r2"/>
</dbReference>
<organism evidence="3 4">
    <name type="scientific">Pedobacter steynii</name>
    <dbReference type="NCBI Taxonomy" id="430522"/>
    <lineage>
        <taxon>Bacteria</taxon>
        <taxon>Pseudomonadati</taxon>
        <taxon>Bacteroidota</taxon>
        <taxon>Sphingobacteriia</taxon>
        <taxon>Sphingobacteriales</taxon>
        <taxon>Sphingobacteriaceae</taxon>
        <taxon>Pedobacter</taxon>
    </lineage>
</organism>
<dbReference type="EMBL" id="FNGY01000001">
    <property type="protein sequence ID" value="SDL54140.1"/>
    <property type="molecule type" value="Genomic_DNA"/>
</dbReference>
<feature type="domain" description="DUF6596" evidence="2">
    <location>
        <begin position="182"/>
        <end position="279"/>
    </location>
</feature>
<keyword evidence="4" id="KW-1185">Reference proteome</keyword>
<dbReference type="InterPro" id="IPR046531">
    <property type="entry name" value="DUF6596"/>
</dbReference>
<reference evidence="4" key="1">
    <citation type="submission" date="2016-10" db="EMBL/GenBank/DDBJ databases">
        <authorList>
            <person name="Varghese N."/>
            <person name="Submissions S."/>
        </authorList>
    </citation>
    <scope>NUCLEOTIDE SEQUENCE [LARGE SCALE GENOMIC DNA]</scope>
    <source>
        <strain evidence="4">DSM 19110</strain>
    </source>
</reference>
<dbReference type="InterPro" id="IPR011990">
    <property type="entry name" value="TPR-like_helical_dom_sf"/>
</dbReference>
<dbReference type="AlphaFoldDB" id="A0A1G9KW86"/>
<dbReference type="PANTHER" id="PTHR47756">
    <property type="entry name" value="BLL6612 PROTEIN-RELATED"/>
    <property type="match status" value="1"/>
</dbReference>
<dbReference type="Pfam" id="PF20239">
    <property type="entry name" value="DUF6596"/>
    <property type="match status" value="1"/>
</dbReference>
<dbReference type="InterPro" id="IPR007627">
    <property type="entry name" value="RNA_pol_sigma70_r2"/>
</dbReference>
<dbReference type="NCBIfam" id="TIGR02937">
    <property type="entry name" value="sigma70-ECF"/>
    <property type="match status" value="1"/>
</dbReference>
<dbReference type="InterPro" id="IPR013324">
    <property type="entry name" value="RNA_pol_sigma_r3/r4-like"/>
</dbReference>
<sequence>MTAHLFRENSGKMTAILSRIFGLQHLDLILDIVQDTFEAALTRWRFSGIPDNPSGWLMKVAKNKALNAVKRAQKTESFSPDLILSASIDLEGHFHLICTDHEIKDSQLRLLIICCQPVFSSRNQIIITLYILCGFGVPEIANALLMKEEAVKKSLSRCKSTLKNIPQLLNVPVVLPSAEQTETLLRILYLIFNEGYKTTRAKKGINNDLCYEAIRLTKLLSDQQQACYYPANALLALMFFNLSRFPARLTEAAEWLSLAEQDRTLWESKFIQEGFYYLDISTQSTQLHRLHLEAIIASLHCTAPDFKQTNWTKIVYLYQQLEVLEPDSPYVRLNSIIAQSYLQNGTACITEINELEQRSGLQQSFLFSATKADIYQRIGERDKAITAYEEALRLSNAPLDKKFLLRKIAACKSEGNKDSE</sequence>
<dbReference type="Gene3D" id="1.25.40.10">
    <property type="entry name" value="Tetratricopeptide repeat domain"/>
    <property type="match status" value="1"/>
</dbReference>
<evidence type="ECO:0000313" key="4">
    <source>
        <dbReference type="Proteomes" id="UP000183200"/>
    </source>
</evidence>
<gene>
    <name evidence="3" type="ORF">SAMN05421820_101695</name>
</gene>
<dbReference type="InterPro" id="IPR014284">
    <property type="entry name" value="RNA_pol_sigma-70_dom"/>
</dbReference>
<dbReference type="GO" id="GO:0006352">
    <property type="term" value="P:DNA-templated transcription initiation"/>
    <property type="evidence" value="ECO:0007669"/>
    <property type="project" value="InterPro"/>
</dbReference>
<dbReference type="Gene3D" id="1.10.1740.10">
    <property type="match status" value="1"/>
</dbReference>